<gene>
    <name evidence="2" type="ORF">SAMN05216389_11778</name>
</gene>
<feature type="region of interest" description="Disordered" evidence="1">
    <location>
        <begin position="1"/>
        <end position="53"/>
    </location>
</feature>
<name>A0A1I0FW29_9BACI</name>
<dbReference type="STRING" id="930131.SAMN05216389_11778"/>
<evidence type="ECO:0000313" key="3">
    <source>
        <dbReference type="Proteomes" id="UP000198618"/>
    </source>
</evidence>
<sequence>MELIEEAEGINSDMLDKLEDHTNSGSSGDYDNAKDVSEELNESTVGDNTESSLDDYVYDEELFTNLKDAVENAIQSLRVESGPRTDALITKLENDFRTLNVIKVALLGISIFQENITLTQQIKLKKL</sequence>
<dbReference type="EMBL" id="FOHE01000017">
    <property type="protein sequence ID" value="SET62468.1"/>
    <property type="molecule type" value="Genomic_DNA"/>
</dbReference>
<reference evidence="2 3" key="1">
    <citation type="submission" date="2016-10" db="EMBL/GenBank/DDBJ databases">
        <authorList>
            <person name="de Groot N.N."/>
        </authorList>
    </citation>
    <scope>NUCLEOTIDE SEQUENCE [LARGE SCALE GENOMIC DNA]</scope>
    <source>
        <strain evidence="2 3">IBRC-M 10780</strain>
    </source>
</reference>
<proteinExistence type="predicted"/>
<evidence type="ECO:0000256" key="1">
    <source>
        <dbReference type="SAM" id="MobiDB-lite"/>
    </source>
</evidence>
<evidence type="ECO:0000313" key="2">
    <source>
        <dbReference type="EMBL" id="SET62468.1"/>
    </source>
</evidence>
<dbReference type="Proteomes" id="UP000198618">
    <property type="component" value="Unassembled WGS sequence"/>
</dbReference>
<protein>
    <submittedName>
        <fullName evidence="2">Uncharacterized protein</fullName>
    </submittedName>
</protein>
<accession>A0A1I0FW29</accession>
<organism evidence="2 3">
    <name type="scientific">Oceanobacillus limi</name>
    <dbReference type="NCBI Taxonomy" id="930131"/>
    <lineage>
        <taxon>Bacteria</taxon>
        <taxon>Bacillati</taxon>
        <taxon>Bacillota</taxon>
        <taxon>Bacilli</taxon>
        <taxon>Bacillales</taxon>
        <taxon>Bacillaceae</taxon>
        <taxon>Oceanobacillus</taxon>
    </lineage>
</organism>
<dbReference type="AlphaFoldDB" id="A0A1I0FW29"/>
<dbReference type="RefSeq" id="WP_090871612.1">
    <property type="nucleotide sequence ID" value="NZ_FOHE01000017.1"/>
</dbReference>
<feature type="compositionally biased region" description="Polar residues" evidence="1">
    <location>
        <begin position="42"/>
        <end position="51"/>
    </location>
</feature>
<keyword evidence="3" id="KW-1185">Reference proteome</keyword>